<dbReference type="PANTHER" id="PTHR14110:SF10">
    <property type="entry name" value="OS04G0376100 PROTEIN"/>
    <property type="match status" value="1"/>
</dbReference>
<keyword evidence="4" id="KW-0472">Membrane</keyword>
<evidence type="ECO:0000256" key="3">
    <source>
        <dbReference type="ARBA" id="ARBA00022989"/>
    </source>
</evidence>
<keyword evidence="7" id="KW-1185">Reference proteome</keyword>
<dbReference type="GO" id="GO:0042721">
    <property type="term" value="C:TIM22 mitochondrial import inner membrane insertion complex"/>
    <property type="evidence" value="ECO:0007669"/>
    <property type="project" value="InterPro"/>
</dbReference>
<gene>
    <name evidence="6" type="ORF">VFH_U057000</name>
</gene>
<protein>
    <recommendedName>
        <fullName evidence="8">Mitochondrial inner membrane translocase subunit Tim17/Tim22/Tim23/peroxisomal protein PMP24</fullName>
    </recommendedName>
</protein>
<comment type="caution">
    <text evidence="6">The sequence shown here is derived from an EMBL/GenBank/DDBJ whole genome shotgun (WGS) entry which is preliminary data.</text>
</comment>
<dbReference type="GO" id="GO:0008320">
    <property type="term" value="F:protein transmembrane transporter activity"/>
    <property type="evidence" value="ECO:0007669"/>
    <property type="project" value="TreeGrafter"/>
</dbReference>
<evidence type="ECO:0000256" key="1">
    <source>
        <dbReference type="ARBA" id="ARBA00004141"/>
    </source>
</evidence>
<feature type="region of interest" description="Disordered" evidence="5">
    <location>
        <begin position="1"/>
        <end position="29"/>
    </location>
</feature>
<accession>A0AAV0YF07</accession>
<dbReference type="Proteomes" id="UP001157006">
    <property type="component" value="Unassembled WGS sequence"/>
</dbReference>
<dbReference type="GO" id="GO:0030943">
    <property type="term" value="F:mitochondrion targeting sequence binding"/>
    <property type="evidence" value="ECO:0007669"/>
    <property type="project" value="TreeGrafter"/>
</dbReference>
<dbReference type="GO" id="GO:0045039">
    <property type="term" value="P:protein insertion into mitochondrial inner membrane"/>
    <property type="evidence" value="ECO:0007669"/>
    <property type="project" value="InterPro"/>
</dbReference>
<dbReference type="InterPro" id="IPR039175">
    <property type="entry name" value="TIM22"/>
</dbReference>
<keyword evidence="2" id="KW-0812">Transmembrane</keyword>
<name>A0AAV0YF07_VICFA</name>
<dbReference type="AlphaFoldDB" id="A0AAV0YF07"/>
<evidence type="ECO:0000313" key="7">
    <source>
        <dbReference type="Proteomes" id="UP001157006"/>
    </source>
</evidence>
<evidence type="ECO:0000256" key="4">
    <source>
        <dbReference type="ARBA" id="ARBA00023136"/>
    </source>
</evidence>
<comment type="subcellular location">
    <subcellularLocation>
        <location evidence="1">Membrane</location>
        <topology evidence="1">Multi-pass membrane protein</topology>
    </subcellularLocation>
</comment>
<dbReference type="PANTHER" id="PTHR14110">
    <property type="entry name" value="MITOCHONDRIAL IMPORT INNER MEMBRANE TRANSLOCASE SUBUNIT TIM22"/>
    <property type="match status" value="1"/>
</dbReference>
<keyword evidence="3" id="KW-1133">Transmembrane helix</keyword>
<evidence type="ECO:0000313" key="6">
    <source>
        <dbReference type="EMBL" id="CAI8584062.1"/>
    </source>
</evidence>
<proteinExistence type="predicted"/>
<evidence type="ECO:0008006" key="8">
    <source>
        <dbReference type="Google" id="ProtNLM"/>
    </source>
</evidence>
<evidence type="ECO:0000256" key="2">
    <source>
        <dbReference type="ARBA" id="ARBA00022692"/>
    </source>
</evidence>
<sequence length="208" mass="22880">MSSSENQETPNGRLNNTFRHSSPSSSNDGWKKRILIPTLLAGVAGAGTGLISKHRKSLGLANVSASYATNFAIITGCYCGAREFVIATRKTGPEDLWSSGIAGFGSGALLGRFYGGQFGAVRYSVIFAVVGTTADYTILKLKDVWRDYSTTTYQNFENAKKNENLLRLPEWFPIKILDEEALAAKRAQEEQFLAQRERIRSLRENGDS</sequence>
<feature type="compositionally biased region" description="Polar residues" evidence="5">
    <location>
        <begin position="1"/>
        <end position="28"/>
    </location>
</feature>
<reference evidence="6 7" key="1">
    <citation type="submission" date="2023-01" db="EMBL/GenBank/DDBJ databases">
        <authorList>
            <person name="Kreplak J."/>
        </authorList>
    </citation>
    <scope>NUCLEOTIDE SEQUENCE [LARGE SCALE GENOMIC DNA]</scope>
</reference>
<dbReference type="EMBL" id="CATIWC010001364">
    <property type="protein sequence ID" value="CAI8584062.1"/>
    <property type="molecule type" value="Genomic_DNA"/>
</dbReference>
<organism evidence="6 7">
    <name type="scientific">Vicia faba</name>
    <name type="common">Broad bean</name>
    <name type="synonym">Faba vulgaris</name>
    <dbReference type="NCBI Taxonomy" id="3906"/>
    <lineage>
        <taxon>Eukaryota</taxon>
        <taxon>Viridiplantae</taxon>
        <taxon>Streptophyta</taxon>
        <taxon>Embryophyta</taxon>
        <taxon>Tracheophyta</taxon>
        <taxon>Spermatophyta</taxon>
        <taxon>Magnoliopsida</taxon>
        <taxon>eudicotyledons</taxon>
        <taxon>Gunneridae</taxon>
        <taxon>Pentapetalae</taxon>
        <taxon>rosids</taxon>
        <taxon>fabids</taxon>
        <taxon>Fabales</taxon>
        <taxon>Fabaceae</taxon>
        <taxon>Papilionoideae</taxon>
        <taxon>50 kb inversion clade</taxon>
        <taxon>NPAAA clade</taxon>
        <taxon>Hologalegina</taxon>
        <taxon>IRL clade</taxon>
        <taxon>Fabeae</taxon>
        <taxon>Vicia</taxon>
    </lineage>
</organism>
<evidence type="ECO:0000256" key="5">
    <source>
        <dbReference type="SAM" id="MobiDB-lite"/>
    </source>
</evidence>